<proteinExistence type="predicted"/>
<dbReference type="EMBL" id="JBBGAZ010000001">
    <property type="protein sequence ID" value="MEJ5217111.1"/>
    <property type="molecule type" value="Genomic_DNA"/>
</dbReference>
<gene>
    <name evidence="1" type="ORF">WG622_02570</name>
</gene>
<dbReference type="Proteomes" id="UP001368270">
    <property type="component" value="Unassembled WGS sequence"/>
</dbReference>
<organism evidence="1 2">
    <name type="scientific">Cognatishimia coralii</name>
    <dbReference type="NCBI Taxonomy" id="3083254"/>
    <lineage>
        <taxon>Bacteria</taxon>
        <taxon>Pseudomonadati</taxon>
        <taxon>Pseudomonadota</taxon>
        <taxon>Alphaproteobacteria</taxon>
        <taxon>Rhodobacterales</taxon>
        <taxon>Paracoccaceae</taxon>
        <taxon>Cognatishimia</taxon>
    </lineage>
</organism>
<sequence length="126" mass="13536">MSIWDGIPYELQSPTWRNAGNKTNRLAGEWDPSLNTDMATTFLDHQYRVAKAAGETNTVQVDGTAGFVNMLSGFANQALNSMGVQPEQTMSNVHPAAFGRRDAGLSDNTLIIVGLVAAGLYFATKA</sequence>
<name>A0ABU8QCJ9_9RHOB</name>
<dbReference type="RefSeq" id="WP_339402151.1">
    <property type="nucleotide sequence ID" value="NZ_JBBGAZ010000001.1"/>
</dbReference>
<reference evidence="1 2" key="1">
    <citation type="submission" date="2024-03" db="EMBL/GenBank/DDBJ databases">
        <title>Cognatishimia coralii sp. nov., a marine bacterium isolated from coral surrounding seawater.</title>
        <authorList>
            <person name="Liu X."/>
            <person name="Liu S."/>
            <person name="Sun H."/>
            <person name="Zhang Y."/>
        </authorList>
    </citation>
    <scope>NUCLEOTIDE SEQUENCE [LARGE SCALE GENOMIC DNA]</scope>
    <source>
        <strain evidence="1 2">D5M38</strain>
    </source>
</reference>
<evidence type="ECO:0000313" key="1">
    <source>
        <dbReference type="EMBL" id="MEJ5217111.1"/>
    </source>
</evidence>
<accession>A0ABU8QCJ9</accession>
<keyword evidence="2" id="KW-1185">Reference proteome</keyword>
<protein>
    <submittedName>
        <fullName evidence="1">Uncharacterized protein</fullName>
    </submittedName>
</protein>
<comment type="caution">
    <text evidence="1">The sequence shown here is derived from an EMBL/GenBank/DDBJ whole genome shotgun (WGS) entry which is preliminary data.</text>
</comment>
<evidence type="ECO:0000313" key="2">
    <source>
        <dbReference type="Proteomes" id="UP001368270"/>
    </source>
</evidence>